<sequence>NIIFRALQQNGAMTAAALAKLVNRKPQGMAAVMIGMASRGLVVKNGQGEGCTWSLPPTNVNDGADTDDVADTDAGAGGSIPAFPGADAETDDFVFRLLTRGTQERQRAREYAARLDEVCDALSVLHKYPDLIQQLSKGEQK</sequence>
<proteinExistence type="predicted"/>
<organism evidence="2">
    <name type="scientific">Salmonella diarizonae</name>
    <dbReference type="NCBI Taxonomy" id="59204"/>
    <lineage>
        <taxon>Bacteria</taxon>
        <taxon>Pseudomonadati</taxon>
        <taxon>Pseudomonadota</taxon>
        <taxon>Gammaproteobacteria</taxon>
        <taxon>Enterobacterales</taxon>
        <taxon>Enterobacteriaceae</taxon>
        <taxon>Salmonella</taxon>
    </lineage>
</organism>
<feature type="non-terminal residue" evidence="2">
    <location>
        <position position="1"/>
    </location>
</feature>
<evidence type="ECO:0008006" key="3">
    <source>
        <dbReference type="Google" id="ProtNLM"/>
    </source>
</evidence>
<gene>
    <name evidence="2" type="ORF">CTQ69_28540</name>
</gene>
<dbReference type="Proteomes" id="UP000839735">
    <property type="component" value="Unassembled WGS sequence"/>
</dbReference>
<evidence type="ECO:0000313" key="2">
    <source>
        <dbReference type="EMBL" id="ECC3917782.1"/>
    </source>
</evidence>
<comment type="caution">
    <text evidence="2">The sequence shown here is derived from an EMBL/GenBank/DDBJ whole genome shotgun (WGS) entry which is preliminary data.</text>
</comment>
<dbReference type="AlphaFoldDB" id="A0A5Y1YGF7"/>
<accession>A0A5Y1YGF7</accession>
<dbReference type="EMBL" id="AAIBIC010000154">
    <property type="protein sequence ID" value="ECC3917782.1"/>
    <property type="molecule type" value="Genomic_DNA"/>
</dbReference>
<name>A0A5Y1YGF7_SALDZ</name>
<protein>
    <recommendedName>
        <fullName evidence="3">DUF1627 domain-containing protein</fullName>
    </recommendedName>
</protein>
<evidence type="ECO:0000256" key="1">
    <source>
        <dbReference type="SAM" id="MobiDB-lite"/>
    </source>
</evidence>
<reference evidence="2" key="1">
    <citation type="submission" date="2018-08" db="EMBL/GenBank/DDBJ databases">
        <authorList>
            <person name="Ashton P.M."/>
            <person name="Dallman T."/>
            <person name="Nair S."/>
            <person name="De Pinna E."/>
            <person name="Peters T."/>
            <person name="Grant K."/>
        </authorList>
    </citation>
    <scope>NUCLEOTIDE SEQUENCE [LARGE SCALE GENOMIC DNA]</scope>
    <source>
        <strain evidence="2">294779</strain>
    </source>
</reference>
<feature type="region of interest" description="Disordered" evidence="1">
    <location>
        <begin position="55"/>
        <end position="82"/>
    </location>
</feature>